<accession>A0ABS4WS10</accession>
<reference evidence="1 2" key="1">
    <citation type="submission" date="2021-03" db="EMBL/GenBank/DDBJ databases">
        <title>Sequencing the genomes of 1000 actinobacteria strains.</title>
        <authorList>
            <person name="Klenk H.-P."/>
        </authorList>
    </citation>
    <scope>NUCLEOTIDE SEQUENCE [LARGE SCALE GENOMIC DNA]</scope>
    <source>
        <strain evidence="1 2">DSM 13468</strain>
    </source>
</reference>
<evidence type="ECO:0000313" key="2">
    <source>
        <dbReference type="Proteomes" id="UP000703720"/>
    </source>
</evidence>
<dbReference type="EMBL" id="JAGIOA010000001">
    <property type="protein sequence ID" value="MBP2378851.1"/>
    <property type="molecule type" value="Genomic_DNA"/>
</dbReference>
<gene>
    <name evidence="1" type="ORF">JOF42_002346</name>
</gene>
<evidence type="ECO:0000313" key="1">
    <source>
        <dbReference type="EMBL" id="MBP2378851.1"/>
    </source>
</evidence>
<sequence>MTEDLISRAHAGIRNCPDHSHWNGERYDALLERVVRDMTKVARRPHHKLPPEIAALFGRDSN</sequence>
<dbReference type="Proteomes" id="UP000703720">
    <property type="component" value="Unassembled WGS sequence"/>
</dbReference>
<comment type="caution">
    <text evidence="1">The sequence shown here is derived from an EMBL/GenBank/DDBJ whole genome shotgun (WGS) entry which is preliminary data.</text>
</comment>
<organism evidence="1 2">
    <name type="scientific">Microbacterium phyllosphaerae</name>
    <dbReference type="NCBI Taxonomy" id="124798"/>
    <lineage>
        <taxon>Bacteria</taxon>
        <taxon>Bacillati</taxon>
        <taxon>Actinomycetota</taxon>
        <taxon>Actinomycetes</taxon>
        <taxon>Micrococcales</taxon>
        <taxon>Microbacteriaceae</taxon>
        <taxon>Microbacterium</taxon>
    </lineage>
</organism>
<name>A0ABS4WS10_9MICO</name>
<proteinExistence type="predicted"/>
<keyword evidence="2" id="KW-1185">Reference proteome</keyword>
<protein>
    <submittedName>
        <fullName evidence="1">Uncharacterized protein</fullName>
    </submittedName>
</protein>